<dbReference type="EMBL" id="CP048000">
    <property type="protein sequence ID" value="QHQ63302.1"/>
    <property type="molecule type" value="Genomic_DNA"/>
</dbReference>
<name>A0A6P1TSR0_9FIRM</name>
<dbReference type="KEGG" id="anr:Ana3638_23085"/>
<evidence type="ECO:0000256" key="1">
    <source>
        <dbReference type="SAM" id="Phobius"/>
    </source>
</evidence>
<keyword evidence="1" id="KW-0812">Transmembrane</keyword>
<dbReference type="RefSeq" id="WP_161840124.1">
    <property type="nucleotide sequence ID" value="NZ_CP048000.1"/>
</dbReference>
<organism evidence="2 3">
    <name type="scientific">Anaerocolumna sedimenticola</name>
    <dbReference type="NCBI Taxonomy" id="2696063"/>
    <lineage>
        <taxon>Bacteria</taxon>
        <taxon>Bacillati</taxon>
        <taxon>Bacillota</taxon>
        <taxon>Clostridia</taxon>
        <taxon>Lachnospirales</taxon>
        <taxon>Lachnospiraceae</taxon>
        <taxon>Anaerocolumna</taxon>
    </lineage>
</organism>
<dbReference type="AlphaFoldDB" id="A0A6P1TSR0"/>
<keyword evidence="3" id="KW-1185">Reference proteome</keyword>
<dbReference type="Proteomes" id="UP000464314">
    <property type="component" value="Chromosome"/>
</dbReference>
<evidence type="ECO:0000313" key="2">
    <source>
        <dbReference type="EMBL" id="QHQ63302.1"/>
    </source>
</evidence>
<gene>
    <name evidence="2" type="ORF">Ana3638_23085</name>
</gene>
<accession>A0A6P1TSR0</accession>
<sequence>MKKTLEKQKLPHSWPKIILAVVGLILLISTFTFLIAGMLPVKEYKIGERRSCYVTMEDGTRFIYNIVEYAKNM</sequence>
<keyword evidence="1" id="KW-1133">Transmembrane helix</keyword>
<reference evidence="2 3" key="1">
    <citation type="submission" date="2020-01" db="EMBL/GenBank/DDBJ databases">
        <title>Genome analysis of Anaerocolumna sp. CBA3638.</title>
        <authorList>
            <person name="Kim J."/>
            <person name="Roh S.W."/>
        </authorList>
    </citation>
    <scope>NUCLEOTIDE SEQUENCE [LARGE SCALE GENOMIC DNA]</scope>
    <source>
        <strain evidence="2 3">CBA3638</strain>
    </source>
</reference>
<evidence type="ECO:0000313" key="3">
    <source>
        <dbReference type="Proteomes" id="UP000464314"/>
    </source>
</evidence>
<proteinExistence type="predicted"/>
<protein>
    <submittedName>
        <fullName evidence="2">Uncharacterized protein</fullName>
    </submittedName>
</protein>
<keyword evidence="1" id="KW-0472">Membrane</keyword>
<feature type="transmembrane region" description="Helical" evidence="1">
    <location>
        <begin position="17"/>
        <end position="41"/>
    </location>
</feature>